<evidence type="ECO:0000313" key="3">
    <source>
        <dbReference type="Proteomes" id="UP000664495"/>
    </source>
</evidence>
<dbReference type="RefSeq" id="WP_207107730.1">
    <property type="nucleotide sequence ID" value="NZ_JAFLVR010000013.1"/>
</dbReference>
<name>A0ABS3HES3_9ENTE</name>
<evidence type="ECO:0000313" key="2">
    <source>
        <dbReference type="EMBL" id="MBO0451951.1"/>
    </source>
</evidence>
<evidence type="ECO:0000256" key="1">
    <source>
        <dbReference type="SAM" id="SignalP"/>
    </source>
</evidence>
<proteinExistence type="predicted"/>
<keyword evidence="3" id="KW-1185">Reference proteome</keyword>
<organism evidence="2 3">
    <name type="scientific">Candidatus Enterococcus murrayae</name>
    <dbReference type="NCBI Taxonomy" id="2815321"/>
    <lineage>
        <taxon>Bacteria</taxon>
        <taxon>Bacillati</taxon>
        <taxon>Bacillota</taxon>
        <taxon>Bacilli</taxon>
        <taxon>Lactobacillales</taxon>
        <taxon>Enterococcaceae</taxon>
        <taxon>Enterococcus</taxon>
    </lineage>
</organism>
<feature type="chain" id="PRO_5045756458" evidence="1">
    <location>
        <begin position="26"/>
        <end position="217"/>
    </location>
</feature>
<dbReference type="Proteomes" id="UP000664495">
    <property type="component" value="Unassembled WGS sequence"/>
</dbReference>
<sequence length="217" mass="24784">MKKFILSFFFGLIFCLSLGTVDASAVETKSTPLTLPSNSSLLSVTSNEVDALPLNSSENALFEDYPFKRVSWFPLGNTGKRDDSESAEFYYKFKTDENGDIRFKLDITSLPLQESSHSAYIRSEFSYYIPHFDPEDDYYKYTSEDFIDKTSRIGFRNRDIGYTENAVPNAEGWVRLKITNISNSATQGLHLFKLGVVISHDDSGEITWDELKTYYNQ</sequence>
<protein>
    <submittedName>
        <fullName evidence="2">Uncharacterized protein</fullName>
    </submittedName>
</protein>
<gene>
    <name evidence="2" type="ORF">JZO85_06690</name>
</gene>
<keyword evidence="1" id="KW-0732">Signal</keyword>
<accession>A0ABS3HES3</accession>
<dbReference type="EMBL" id="JAFLVR010000013">
    <property type="protein sequence ID" value="MBO0451951.1"/>
    <property type="molecule type" value="Genomic_DNA"/>
</dbReference>
<feature type="signal peptide" evidence="1">
    <location>
        <begin position="1"/>
        <end position="25"/>
    </location>
</feature>
<reference evidence="2 3" key="1">
    <citation type="submission" date="2021-03" db="EMBL/GenBank/DDBJ databases">
        <title>Enterococcal diversity collection.</title>
        <authorList>
            <person name="Gilmore M.S."/>
            <person name="Schwartzman J."/>
            <person name="Van Tyne D."/>
            <person name="Martin M."/>
            <person name="Earl A.M."/>
            <person name="Manson A.L."/>
            <person name="Straub T."/>
            <person name="Salamzade R."/>
            <person name="Saavedra J."/>
            <person name="Lebreton F."/>
            <person name="Prichula J."/>
            <person name="Schaufler K."/>
            <person name="Gaca A."/>
            <person name="Sgardioli B."/>
            <person name="Wagenaar J."/>
            <person name="Strong T."/>
        </authorList>
    </citation>
    <scope>NUCLEOTIDE SEQUENCE [LARGE SCALE GENOMIC DNA]</scope>
    <source>
        <strain evidence="2 3">MJM16</strain>
    </source>
</reference>
<comment type="caution">
    <text evidence="2">The sequence shown here is derived from an EMBL/GenBank/DDBJ whole genome shotgun (WGS) entry which is preliminary data.</text>
</comment>